<dbReference type="InterPro" id="IPR047654">
    <property type="entry name" value="IS1634_transpos"/>
</dbReference>
<evidence type="ECO:0000313" key="3">
    <source>
        <dbReference type="Proteomes" id="UP001589758"/>
    </source>
</evidence>
<dbReference type="Pfam" id="PF14104">
    <property type="entry name" value="DUF4277"/>
    <property type="match status" value="1"/>
</dbReference>
<organism evidence="2 3">
    <name type="scientific">Thorsellia kenyensis</name>
    <dbReference type="NCBI Taxonomy" id="1549888"/>
    <lineage>
        <taxon>Bacteria</taxon>
        <taxon>Pseudomonadati</taxon>
        <taxon>Pseudomonadota</taxon>
        <taxon>Gammaproteobacteria</taxon>
        <taxon>Enterobacterales</taxon>
        <taxon>Thorselliaceae</taxon>
        <taxon>Thorsellia</taxon>
    </lineage>
</organism>
<evidence type="ECO:0000313" key="2">
    <source>
        <dbReference type="EMBL" id="MFC0179092.1"/>
    </source>
</evidence>
<dbReference type="Proteomes" id="UP001589758">
    <property type="component" value="Unassembled WGS sequence"/>
</dbReference>
<dbReference type="PANTHER" id="PTHR34614">
    <property type="match status" value="1"/>
</dbReference>
<evidence type="ECO:0000259" key="1">
    <source>
        <dbReference type="Pfam" id="PF14104"/>
    </source>
</evidence>
<proteinExistence type="predicted"/>
<name>A0ABV6C806_9GAMM</name>
<feature type="domain" description="DUF4277" evidence="1">
    <location>
        <begin position="10"/>
        <end position="113"/>
    </location>
</feature>
<sequence length="263" mass="29150">MNFDNVNVYDYGHLGLVAGFIKQVGLIDYIDHVIPKTKPYHVCHGQAVAAMLLNALGFHSQALYLVPEYFSDKPIDLLISPGIYSKHLNDDVLGRTLDTVFDYGVSSLYSELAIKTLNTLKIPPKAINLDFTSFHVDGTAYNDNTPGDTDKFIRIVQGYSRDHRPELNQAIVALITENQAGIPIYLEVLSGNAEDKSTFQDIIKSQLDSLKAAENSQHLIADSALYTKATIQSLNEKNRYFITRVSSVSNDAKAVNNRPDLTA</sequence>
<dbReference type="RefSeq" id="WP_385876184.1">
    <property type="nucleotide sequence ID" value="NZ_JBHLXE010000027.1"/>
</dbReference>
<dbReference type="InterPro" id="IPR025457">
    <property type="entry name" value="DUF4277"/>
</dbReference>
<gene>
    <name evidence="2" type="ORF">ACFFIT_03100</name>
</gene>
<reference evidence="2 3" key="1">
    <citation type="submission" date="2024-09" db="EMBL/GenBank/DDBJ databases">
        <authorList>
            <person name="Sun Q."/>
            <person name="Mori K."/>
        </authorList>
    </citation>
    <scope>NUCLEOTIDE SEQUENCE [LARGE SCALE GENOMIC DNA]</scope>
    <source>
        <strain evidence="2 3">CCM 8545</strain>
    </source>
</reference>
<protein>
    <submittedName>
        <fullName evidence="2">IS1634 family transposase</fullName>
    </submittedName>
</protein>
<dbReference type="EMBL" id="JBHLXE010000027">
    <property type="protein sequence ID" value="MFC0179092.1"/>
    <property type="molecule type" value="Genomic_DNA"/>
</dbReference>
<dbReference type="PANTHER" id="PTHR34614:SF2">
    <property type="entry name" value="TRANSPOSASE IS4-LIKE DOMAIN-CONTAINING PROTEIN"/>
    <property type="match status" value="1"/>
</dbReference>
<accession>A0ABV6C806</accession>
<comment type="caution">
    <text evidence="2">The sequence shown here is derived from an EMBL/GenBank/DDBJ whole genome shotgun (WGS) entry which is preliminary data.</text>
</comment>
<dbReference type="NCBIfam" id="NF033559">
    <property type="entry name" value="transpos_IS1634"/>
    <property type="match status" value="1"/>
</dbReference>
<keyword evidence="3" id="KW-1185">Reference proteome</keyword>